<dbReference type="SUPFAM" id="SSF49879">
    <property type="entry name" value="SMAD/FHA domain"/>
    <property type="match status" value="1"/>
</dbReference>
<dbReference type="Pfam" id="PF00211">
    <property type="entry name" value="Guanylate_cyc"/>
    <property type="match status" value="1"/>
</dbReference>
<comment type="similarity">
    <text evidence="1">Belongs to the adenylyl cyclase class-3 family.</text>
</comment>
<dbReference type="RefSeq" id="WP_136431994.1">
    <property type="nucleotide sequence ID" value="NZ_JBHSNS010000008.1"/>
</dbReference>
<evidence type="ECO:0000256" key="2">
    <source>
        <dbReference type="ARBA" id="ARBA00022553"/>
    </source>
</evidence>
<dbReference type="CDD" id="cd07302">
    <property type="entry name" value="CHD"/>
    <property type="match status" value="1"/>
</dbReference>
<dbReference type="Gene3D" id="3.30.70.1230">
    <property type="entry name" value="Nucleotide cyclase"/>
    <property type="match status" value="1"/>
</dbReference>
<organism evidence="5 6">
    <name type="scientific">Nocardioides vastitatis</name>
    <dbReference type="NCBI Taxonomy" id="2568655"/>
    <lineage>
        <taxon>Bacteria</taxon>
        <taxon>Bacillati</taxon>
        <taxon>Actinomycetota</taxon>
        <taxon>Actinomycetes</taxon>
        <taxon>Propionibacteriales</taxon>
        <taxon>Nocardioidaceae</taxon>
        <taxon>Nocardioides</taxon>
    </lineage>
</organism>
<proteinExistence type="inferred from homology"/>
<reference evidence="6" key="1">
    <citation type="journal article" date="2019" name="Int. J. Syst. Evol. Microbiol.">
        <title>The Global Catalogue of Microorganisms (GCM) 10K type strain sequencing project: providing services to taxonomists for standard genome sequencing and annotation.</title>
        <authorList>
            <consortium name="The Broad Institute Genomics Platform"/>
            <consortium name="The Broad Institute Genome Sequencing Center for Infectious Disease"/>
            <person name="Wu L."/>
            <person name="Ma J."/>
        </authorList>
    </citation>
    <scope>NUCLEOTIDE SEQUENCE [LARGE SCALE GENOMIC DNA]</scope>
    <source>
        <strain evidence="6">YIM 94188</strain>
    </source>
</reference>
<dbReference type="Pfam" id="PF00498">
    <property type="entry name" value="FHA"/>
    <property type="match status" value="1"/>
</dbReference>
<feature type="domain" description="FHA" evidence="3">
    <location>
        <begin position="225"/>
        <end position="274"/>
    </location>
</feature>
<dbReference type="Gene3D" id="2.60.200.20">
    <property type="match status" value="1"/>
</dbReference>
<evidence type="ECO:0000259" key="3">
    <source>
        <dbReference type="PROSITE" id="PS50006"/>
    </source>
</evidence>
<dbReference type="SMART" id="SM00240">
    <property type="entry name" value="FHA"/>
    <property type="match status" value="1"/>
</dbReference>
<dbReference type="PANTHER" id="PTHR43081">
    <property type="entry name" value="ADENYLATE CYCLASE, TERMINAL-DIFFERENTIATION SPECIFIC-RELATED"/>
    <property type="match status" value="1"/>
</dbReference>
<evidence type="ECO:0000313" key="5">
    <source>
        <dbReference type="EMBL" id="MFC5730413.1"/>
    </source>
</evidence>
<protein>
    <submittedName>
        <fullName evidence="5">FHA domain-containing protein</fullName>
    </submittedName>
</protein>
<comment type="caution">
    <text evidence="5">The sequence shown here is derived from an EMBL/GenBank/DDBJ whole genome shotgun (WGS) entry which is preliminary data.</text>
</comment>
<dbReference type="InterPro" id="IPR050697">
    <property type="entry name" value="Adenylyl/Guanylyl_Cyclase_3/4"/>
</dbReference>
<dbReference type="SMART" id="SM00044">
    <property type="entry name" value="CYCc"/>
    <property type="match status" value="1"/>
</dbReference>
<feature type="domain" description="Guanylate cyclase" evidence="4">
    <location>
        <begin position="12"/>
        <end position="124"/>
    </location>
</feature>
<dbReference type="PROSITE" id="PS50006">
    <property type="entry name" value="FHA_DOMAIN"/>
    <property type="match status" value="1"/>
</dbReference>
<evidence type="ECO:0000313" key="6">
    <source>
        <dbReference type="Proteomes" id="UP001596072"/>
    </source>
</evidence>
<dbReference type="InterPro" id="IPR001054">
    <property type="entry name" value="A/G_cyclase"/>
</dbReference>
<keyword evidence="2" id="KW-0597">Phosphoprotein</keyword>
<dbReference type="PROSITE" id="PS50125">
    <property type="entry name" value="GUANYLATE_CYCLASE_2"/>
    <property type="match status" value="1"/>
</dbReference>
<dbReference type="SUPFAM" id="SSF55073">
    <property type="entry name" value="Nucleotide cyclase"/>
    <property type="match status" value="1"/>
</dbReference>
<sequence>MPTTAPPSGTLALLFTDLEGSTQLSQRLGDRWASVLRRHRELSRAVWQLHDGYEVDTAGDGFFVVFADGRRAAAAALAAQRALTTAAWPDGVVVRVRMGLHLGQVTNYDDSYVGYEVHRAARITSAAHGGQVVASAALIDLGLPEGSGISVVDLGHHRLKDLVEPEHLFQLTAPGLPAAFPPLRSARADTAAAKLPATYRSEVSVAPGTLQLPDGRLVAVTTYGLRIGRSPDNELVLADSSVSRHHCVLTATNDGFVLTDLQSTHGTLVNGLRLDAPRMLTSGDLIRVGDTQLTFGWPLQP</sequence>
<evidence type="ECO:0000259" key="4">
    <source>
        <dbReference type="PROSITE" id="PS50125"/>
    </source>
</evidence>
<dbReference type="Proteomes" id="UP001596072">
    <property type="component" value="Unassembled WGS sequence"/>
</dbReference>
<dbReference type="InterPro" id="IPR008984">
    <property type="entry name" value="SMAD_FHA_dom_sf"/>
</dbReference>
<evidence type="ECO:0000256" key="1">
    <source>
        <dbReference type="ARBA" id="ARBA00005381"/>
    </source>
</evidence>
<gene>
    <name evidence="5" type="ORF">ACFPQB_15925</name>
</gene>
<name>A0ABW0ZMW6_9ACTN</name>
<accession>A0ABW0ZMW6</accession>
<keyword evidence="6" id="KW-1185">Reference proteome</keyword>
<dbReference type="EMBL" id="JBHSNS010000008">
    <property type="protein sequence ID" value="MFC5730413.1"/>
    <property type="molecule type" value="Genomic_DNA"/>
</dbReference>
<dbReference type="CDD" id="cd00060">
    <property type="entry name" value="FHA"/>
    <property type="match status" value="1"/>
</dbReference>
<dbReference type="PANTHER" id="PTHR43081:SF1">
    <property type="entry name" value="ADENYLATE CYCLASE, TERMINAL-DIFFERENTIATION SPECIFIC"/>
    <property type="match status" value="1"/>
</dbReference>
<dbReference type="InterPro" id="IPR029787">
    <property type="entry name" value="Nucleotide_cyclase"/>
</dbReference>
<dbReference type="InterPro" id="IPR000253">
    <property type="entry name" value="FHA_dom"/>
</dbReference>